<dbReference type="Gene3D" id="2.130.10.10">
    <property type="entry name" value="YVTN repeat-like/Quinoprotein amine dehydrogenase"/>
    <property type="match status" value="1"/>
</dbReference>
<feature type="region of interest" description="Disordered" evidence="1">
    <location>
        <begin position="129"/>
        <end position="149"/>
    </location>
</feature>
<dbReference type="InterPro" id="IPR001680">
    <property type="entry name" value="WD40_rpt"/>
</dbReference>
<reference evidence="2 3" key="1">
    <citation type="journal article" date="2009" name="Science">
        <title>Green evolution and dynamic adaptations revealed by genomes of the marine picoeukaryotes Micromonas.</title>
        <authorList>
            <person name="Worden A.Z."/>
            <person name="Lee J.H."/>
            <person name="Mock T."/>
            <person name="Rouze P."/>
            <person name="Simmons M.P."/>
            <person name="Aerts A.L."/>
            <person name="Allen A.E."/>
            <person name="Cuvelier M.L."/>
            <person name="Derelle E."/>
            <person name="Everett M.V."/>
            <person name="Foulon E."/>
            <person name="Grimwood J."/>
            <person name="Gundlach H."/>
            <person name="Henrissat B."/>
            <person name="Napoli C."/>
            <person name="McDonald S.M."/>
            <person name="Parker M.S."/>
            <person name="Rombauts S."/>
            <person name="Salamov A."/>
            <person name="Von Dassow P."/>
            <person name="Badger J.H."/>
            <person name="Coutinho P.M."/>
            <person name="Demir E."/>
            <person name="Dubchak I."/>
            <person name="Gentemann C."/>
            <person name="Eikrem W."/>
            <person name="Gready J.E."/>
            <person name="John U."/>
            <person name="Lanier W."/>
            <person name="Lindquist E.A."/>
            <person name="Lucas S."/>
            <person name="Mayer K.F."/>
            <person name="Moreau H."/>
            <person name="Not F."/>
            <person name="Otillar R."/>
            <person name="Panaud O."/>
            <person name="Pangilinan J."/>
            <person name="Paulsen I."/>
            <person name="Piegu B."/>
            <person name="Poliakov A."/>
            <person name="Robbens S."/>
            <person name="Schmutz J."/>
            <person name="Toulza E."/>
            <person name="Wyss T."/>
            <person name="Zelensky A."/>
            <person name="Zhou K."/>
            <person name="Armbrust E.V."/>
            <person name="Bhattacharya D."/>
            <person name="Goodenough U.W."/>
            <person name="Van de Peer Y."/>
            <person name="Grigoriev I.V."/>
        </authorList>
    </citation>
    <scope>NUCLEOTIDE SEQUENCE [LARGE SCALE GENOMIC DNA]</scope>
    <source>
        <strain evidence="3">RCC299 / NOUM17</strain>
    </source>
</reference>
<keyword evidence="3" id="KW-1185">Reference proteome</keyword>
<feature type="compositionally biased region" description="Basic and acidic residues" evidence="1">
    <location>
        <begin position="257"/>
        <end position="278"/>
    </location>
</feature>
<dbReference type="STRING" id="296587.C1FER4"/>
<evidence type="ECO:0000313" key="2">
    <source>
        <dbReference type="EMBL" id="ACO69002.1"/>
    </source>
</evidence>
<sequence length="696" mass="74082">MPTDNPLARMWGKLTPPEPPPEPAATTGADYERLRDERVARNRAIMRELGINNLASTMGLLEGGSKRKRTGARDNPRRSAAARGPARTSAPTRRSTRSTRHTGSFFDDVDADALRATFGDARAVTHRPVTHRDAATTHEDARTEEDETFDDSGVLRYVAWGSADDGQGPSREPSSDETQNQKNQNQNQNQNHAGGRLVGFAELPARFVDGTCKKGFYSIDARCGLLAAGGDGGRCAVFAPEPVSLSTGAGGKTYSTVHERGQTRDGDGDEKSAPRDGDGSETDEADRATTDERGRRIRRHSPTLSWTAHRGWCSQAQFPDVLDCASSATTNASHLLTAGGMDGTVCSWNLAVKSAATGAPKLTWRLDAGRGSGVFSMHHARDELLVGCKDWTVRRWRVGEGVVRGAVDLDPVACVEYDGLHAGVVRCVRWNDASSGGVESDFSHTSDGFGGHWLFASCGGDGRVAVVDTRIAPSRAKVAGLDDAHGGRPVNFVEWGRRGRGTGTGTGQGGGNGYYSLLTSGGDAFVRLWDLRALATSLDETRRTGDGVKGGEGDAPMTLALAREFTGHHRAGLTRPKTITRAVFVFDGDDARVVTPGEQSRAVSLYRRGRSRGFEETTREGPHPKLGECVSRGDVGFDPTAVFSLGATWNRALGESSSFGWSLALANKGEIRVYEPVREGGGWVGAGGSSAGVSGG</sequence>
<dbReference type="InParanoid" id="C1FER4"/>
<evidence type="ECO:0000313" key="3">
    <source>
        <dbReference type="Proteomes" id="UP000002009"/>
    </source>
</evidence>
<dbReference type="GeneID" id="8250284"/>
<name>C1FER4_MICCC</name>
<feature type="compositionally biased region" description="Low complexity" evidence="1">
    <location>
        <begin position="180"/>
        <end position="191"/>
    </location>
</feature>
<dbReference type="Proteomes" id="UP000002009">
    <property type="component" value="Chromosome 1"/>
</dbReference>
<proteinExistence type="predicted"/>
<feature type="region of interest" description="Disordered" evidence="1">
    <location>
        <begin position="1"/>
        <end position="33"/>
    </location>
</feature>
<feature type="compositionally biased region" description="Basic and acidic residues" evidence="1">
    <location>
        <begin position="130"/>
        <end position="141"/>
    </location>
</feature>
<feature type="compositionally biased region" description="Basic and acidic residues" evidence="1">
    <location>
        <begin position="285"/>
        <end position="294"/>
    </location>
</feature>
<dbReference type="EMBL" id="CP001574">
    <property type="protein sequence ID" value="ACO69002.1"/>
    <property type="molecule type" value="Genomic_DNA"/>
</dbReference>
<feature type="region of interest" description="Disordered" evidence="1">
    <location>
        <begin position="161"/>
        <end position="192"/>
    </location>
</feature>
<dbReference type="OrthoDB" id="513537at2759"/>
<accession>C1FER4</accession>
<dbReference type="AlphaFoldDB" id="C1FER4"/>
<dbReference type="RefSeq" id="XP_002507744.1">
    <property type="nucleotide sequence ID" value="XM_002507698.1"/>
</dbReference>
<dbReference type="SUPFAM" id="SSF50978">
    <property type="entry name" value="WD40 repeat-like"/>
    <property type="match status" value="1"/>
</dbReference>
<dbReference type="InterPro" id="IPR036322">
    <property type="entry name" value="WD40_repeat_dom_sf"/>
</dbReference>
<feature type="region of interest" description="Disordered" evidence="1">
    <location>
        <begin position="56"/>
        <end position="104"/>
    </location>
</feature>
<gene>
    <name evidence="2" type="ORF">MICPUN_98566</name>
</gene>
<dbReference type="InterPro" id="IPR015943">
    <property type="entry name" value="WD40/YVTN_repeat-like_dom_sf"/>
</dbReference>
<feature type="region of interest" description="Disordered" evidence="1">
    <location>
        <begin position="246"/>
        <end position="300"/>
    </location>
</feature>
<organism evidence="2 3">
    <name type="scientific">Micromonas commoda (strain RCC299 / NOUM17 / CCMP2709)</name>
    <name type="common">Picoplanktonic green alga</name>
    <dbReference type="NCBI Taxonomy" id="296587"/>
    <lineage>
        <taxon>Eukaryota</taxon>
        <taxon>Viridiplantae</taxon>
        <taxon>Chlorophyta</taxon>
        <taxon>Mamiellophyceae</taxon>
        <taxon>Mamiellales</taxon>
        <taxon>Mamiellaceae</taxon>
        <taxon>Micromonas</taxon>
    </lineage>
</organism>
<dbReference type="OMA" id="CGERSEN"/>
<protein>
    <submittedName>
        <fullName evidence="2">Uncharacterized protein</fullName>
    </submittedName>
</protein>
<dbReference type="KEGG" id="mis:MICPUN_98566"/>
<dbReference type="SMART" id="SM00320">
    <property type="entry name" value="WD40"/>
    <property type="match status" value="4"/>
</dbReference>
<feature type="compositionally biased region" description="Low complexity" evidence="1">
    <location>
        <begin position="78"/>
        <end position="93"/>
    </location>
</feature>
<evidence type="ECO:0000256" key="1">
    <source>
        <dbReference type="SAM" id="MobiDB-lite"/>
    </source>
</evidence>